<dbReference type="InterPro" id="IPR001633">
    <property type="entry name" value="EAL_dom"/>
</dbReference>
<dbReference type="InterPro" id="IPR035919">
    <property type="entry name" value="EAL_sf"/>
</dbReference>
<evidence type="ECO:0000259" key="2">
    <source>
        <dbReference type="PROSITE" id="PS50887"/>
    </source>
</evidence>
<dbReference type="CDD" id="cd01948">
    <property type="entry name" value="EAL"/>
    <property type="match status" value="1"/>
</dbReference>
<comment type="caution">
    <text evidence="3">The sequence shown here is derived from an EMBL/GenBank/DDBJ whole genome shotgun (WGS) entry which is preliminary data.</text>
</comment>
<dbReference type="Pfam" id="PF00563">
    <property type="entry name" value="EAL"/>
    <property type="match status" value="1"/>
</dbReference>
<dbReference type="PROSITE" id="PS50883">
    <property type="entry name" value="EAL"/>
    <property type="match status" value="1"/>
</dbReference>
<dbReference type="InterPro" id="IPR043128">
    <property type="entry name" value="Rev_trsase/Diguanyl_cyclase"/>
</dbReference>
<evidence type="ECO:0000259" key="1">
    <source>
        <dbReference type="PROSITE" id="PS50883"/>
    </source>
</evidence>
<name>A0ABW9VFL6_9BURK</name>
<gene>
    <name evidence="3" type="ORF">GTP27_03550</name>
</gene>
<protein>
    <submittedName>
        <fullName evidence="3">EAL domain-containing protein</fullName>
    </submittedName>
</protein>
<dbReference type="SMART" id="SM00267">
    <property type="entry name" value="GGDEF"/>
    <property type="match status" value="1"/>
</dbReference>
<reference evidence="3 4" key="1">
    <citation type="submission" date="2019-12" db="EMBL/GenBank/DDBJ databases">
        <title>Novel species isolated from a subtropical stream in China.</title>
        <authorList>
            <person name="Lu H."/>
        </authorList>
    </citation>
    <scope>NUCLEOTIDE SEQUENCE [LARGE SCALE GENOMIC DNA]</scope>
    <source>
        <strain evidence="3 4">CY13W</strain>
    </source>
</reference>
<dbReference type="PANTHER" id="PTHR44757:SF2">
    <property type="entry name" value="BIOFILM ARCHITECTURE MAINTENANCE PROTEIN MBAA"/>
    <property type="match status" value="1"/>
</dbReference>
<dbReference type="InterPro" id="IPR052155">
    <property type="entry name" value="Biofilm_reg_signaling"/>
</dbReference>
<dbReference type="SUPFAM" id="SSF141868">
    <property type="entry name" value="EAL domain-like"/>
    <property type="match status" value="1"/>
</dbReference>
<feature type="domain" description="EAL" evidence="1">
    <location>
        <begin position="268"/>
        <end position="522"/>
    </location>
</feature>
<dbReference type="EMBL" id="WWCM01000002">
    <property type="protein sequence ID" value="MYM38398.1"/>
    <property type="molecule type" value="Genomic_DNA"/>
</dbReference>
<proteinExistence type="predicted"/>
<evidence type="ECO:0000313" key="3">
    <source>
        <dbReference type="EMBL" id="MYM38398.1"/>
    </source>
</evidence>
<dbReference type="Gene3D" id="3.20.20.450">
    <property type="entry name" value="EAL domain"/>
    <property type="match status" value="1"/>
</dbReference>
<dbReference type="Proteomes" id="UP000478090">
    <property type="component" value="Unassembled WGS sequence"/>
</dbReference>
<dbReference type="InterPro" id="IPR000160">
    <property type="entry name" value="GGDEF_dom"/>
</dbReference>
<dbReference type="InterPro" id="IPR029787">
    <property type="entry name" value="Nucleotide_cyclase"/>
</dbReference>
<dbReference type="NCBIfam" id="TIGR00254">
    <property type="entry name" value="GGDEF"/>
    <property type="match status" value="1"/>
</dbReference>
<dbReference type="Pfam" id="PF00990">
    <property type="entry name" value="GGDEF"/>
    <property type="match status" value="1"/>
</dbReference>
<dbReference type="Gene3D" id="3.30.70.270">
    <property type="match status" value="1"/>
</dbReference>
<sequence length="524" mass="59218">MPAEYWAQLLDTLHQRPRRRSLRGARAQGPARLLASVWPRQHLHRNERLSPLLQQALLRQSWQLRQANHHLVAAILAAQLTTDVVRKARDQMAYMLHHDPLTHLPNRILLMERLVQAIAMARRQNSCMAVLFIDLDRFKVINDSLGHGMGDLLLQAVAQRLQAQLRTSDTASRQGGDEFIILLSEISNERGVAELAEKLCHSIAQPYHLNGAIAHIGCTIGISLFPADGDDPELLIRNADVAMYHGKQRGRNRWYFYRTEMNLRAVERQRTEADLHRALRLGEFELYYQPRVDLASLRIAGAEALLRWHCPTRGMMAPERFIPVAEECGLIVPIGQWVLRQVCFQLARWQQEGLQLPTLSINISTLEFRTESFTPALRMALADSGVDAGRIELEITEGVLMNDARASGTLLNELKTIGVKIAIDDFGTGYSSLSYLHRFPIDVLKIDQSFIRDIDQASDSGAIVNAVIAMGHSLGQRVVAEGIEQPYQLAFLRQQQCHEGQGFLFSKPLNAIEFARYYRAEGQP</sequence>
<feature type="domain" description="GGDEF" evidence="2">
    <location>
        <begin position="126"/>
        <end position="259"/>
    </location>
</feature>
<keyword evidence="4" id="KW-1185">Reference proteome</keyword>
<dbReference type="SUPFAM" id="SSF55073">
    <property type="entry name" value="Nucleotide cyclase"/>
    <property type="match status" value="1"/>
</dbReference>
<organism evidence="3 4">
    <name type="scientific">Duganella qianjiadongensis</name>
    <dbReference type="NCBI Taxonomy" id="2692176"/>
    <lineage>
        <taxon>Bacteria</taxon>
        <taxon>Pseudomonadati</taxon>
        <taxon>Pseudomonadota</taxon>
        <taxon>Betaproteobacteria</taxon>
        <taxon>Burkholderiales</taxon>
        <taxon>Oxalobacteraceae</taxon>
        <taxon>Telluria group</taxon>
        <taxon>Duganella</taxon>
    </lineage>
</organism>
<dbReference type="CDD" id="cd01949">
    <property type="entry name" value="GGDEF"/>
    <property type="match status" value="1"/>
</dbReference>
<accession>A0ABW9VFL6</accession>
<evidence type="ECO:0000313" key="4">
    <source>
        <dbReference type="Proteomes" id="UP000478090"/>
    </source>
</evidence>
<dbReference type="PROSITE" id="PS50887">
    <property type="entry name" value="GGDEF"/>
    <property type="match status" value="1"/>
</dbReference>
<dbReference type="SMART" id="SM00052">
    <property type="entry name" value="EAL"/>
    <property type="match status" value="1"/>
</dbReference>
<dbReference type="PANTHER" id="PTHR44757">
    <property type="entry name" value="DIGUANYLATE CYCLASE DGCP"/>
    <property type="match status" value="1"/>
</dbReference>